<dbReference type="Pfam" id="PF13546">
    <property type="entry name" value="DDE_5"/>
    <property type="match status" value="1"/>
</dbReference>
<dbReference type="InterPro" id="IPR038721">
    <property type="entry name" value="IS701-like_DDE_dom"/>
</dbReference>
<accession>A0A0N9I3W4</accession>
<protein>
    <recommendedName>
        <fullName evidence="1">Transposase IS701-like DDE domain-containing protein</fullName>
    </recommendedName>
</protein>
<dbReference type="PANTHER" id="PTHR33627:SF1">
    <property type="entry name" value="TRANSPOSASE"/>
    <property type="match status" value="1"/>
</dbReference>
<reference evidence="2 3" key="1">
    <citation type="submission" date="2015-07" db="EMBL/GenBank/DDBJ databases">
        <title>Genome sequencing of Kibdelosporangium phytohabitans.</title>
        <authorList>
            <person name="Qin S."/>
            <person name="Xing K."/>
        </authorList>
    </citation>
    <scope>NUCLEOTIDE SEQUENCE [LARGE SCALE GENOMIC DNA]</scope>
    <source>
        <strain evidence="2 3">KLBMP1111</strain>
    </source>
</reference>
<evidence type="ECO:0000313" key="3">
    <source>
        <dbReference type="Proteomes" id="UP000063699"/>
    </source>
</evidence>
<dbReference type="PANTHER" id="PTHR33627">
    <property type="entry name" value="TRANSPOSASE"/>
    <property type="match status" value="1"/>
</dbReference>
<organism evidence="2 3">
    <name type="scientific">Kibdelosporangium phytohabitans</name>
    <dbReference type="NCBI Taxonomy" id="860235"/>
    <lineage>
        <taxon>Bacteria</taxon>
        <taxon>Bacillati</taxon>
        <taxon>Actinomycetota</taxon>
        <taxon>Actinomycetes</taxon>
        <taxon>Pseudonocardiales</taxon>
        <taxon>Pseudonocardiaceae</taxon>
        <taxon>Kibdelosporangium</taxon>
    </lineage>
</organism>
<dbReference type="InterPro" id="IPR039365">
    <property type="entry name" value="IS701-like"/>
</dbReference>
<proteinExistence type="predicted"/>
<dbReference type="EMBL" id="CP012752">
    <property type="protein sequence ID" value="ALG09204.1"/>
    <property type="molecule type" value="Genomic_DNA"/>
</dbReference>
<sequence>MTTFADTEFPGLEKADELSGFCQELFSSLTRSDQRRWGEVYVRGLLTVPGRKSIRRIADHVVGWRADQCLQQFVNQSPWRWEPVRRVLAHHVAAALRPRAWVIEEAVFPKNGGSSVGVTKQYATSAQRTLNCQLGVALFMVGEDASCAANWRLLLPESWDNDPLRRGRVRLPDDERHRPRWQYMLEAIDEMVMDWGFSAPPVMVHTRDQRMTQPLLRGLEERGLPYVIRVPENTPVLPAMTRVPQGRVLSAGELAVRSAKQGRITLNWRDRTDGRLVSSQYAISPVSTGSVSGPLHLMPGRPHGGARRVLAEWSAGGRRLNAVWITNLNATRLPELISLVKLSPQAGNDMARLQDEFGLRHFEGRSFAGWHHHVTLVSAAHAYWTLQRQEQLQQVDGMRLRPHA</sequence>
<dbReference type="STRING" id="860235.AOZ06_21865"/>
<evidence type="ECO:0000313" key="2">
    <source>
        <dbReference type="EMBL" id="ALG09204.1"/>
    </source>
</evidence>
<dbReference type="NCBIfam" id="NF033540">
    <property type="entry name" value="transpos_IS701"/>
    <property type="match status" value="1"/>
</dbReference>
<evidence type="ECO:0000259" key="1">
    <source>
        <dbReference type="Pfam" id="PF13546"/>
    </source>
</evidence>
<dbReference type="RefSeq" id="WP_054291108.1">
    <property type="nucleotide sequence ID" value="NZ_CP012752.1"/>
</dbReference>
<dbReference type="OrthoDB" id="3657225at2"/>
<keyword evidence="3" id="KW-1185">Reference proteome</keyword>
<gene>
    <name evidence="2" type="ORF">AOZ06_21865</name>
</gene>
<dbReference type="AlphaFoldDB" id="A0A0N9I3W4"/>
<name>A0A0N9I3W4_9PSEU</name>
<dbReference type="KEGG" id="kphy:AOZ06_21865"/>
<feature type="domain" description="Transposase IS701-like DDE" evidence="1">
    <location>
        <begin position="24"/>
        <end position="243"/>
    </location>
</feature>
<dbReference type="Proteomes" id="UP000063699">
    <property type="component" value="Chromosome"/>
</dbReference>